<organism evidence="1 2">
    <name type="scientific">Anabarilius grahami</name>
    <name type="common">Kanglang fish</name>
    <name type="synonym">Barilius grahami</name>
    <dbReference type="NCBI Taxonomy" id="495550"/>
    <lineage>
        <taxon>Eukaryota</taxon>
        <taxon>Metazoa</taxon>
        <taxon>Chordata</taxon>
        <taxon>Craniata</taxon>
        <taxon>Vertebrata</taxon>
        <taxon>Euteleostomi</taxon>
        <taxon>Actinopterygii</taxon>
        <taxon>Neopterygii</taxon>
        <taxon>Teleostei</taxon>
        <taxon>Ostariophysi</taxon>
        <taxon>Cypriniformes</taxon>
        <taxon>Xenocyprididae</taxon>
        <taxon>Xenocypridinae</taxon>
        <taxon>Xenocypridinae incertae sedis</taxon>
        <taxon>Anabarilius</taxon>
    </lineage>
</organism>
<dbReference type="EMBL" id="RJVU01079141">
    <property type="protein sequence ID" value="ROI15664.1"/>
    <property type="molecule type" value="Genomic_DNA"/>
</dbReference>
<reference evidence="1 2" key="1">
    <citation type="submission" date="2018-10" db="EMBL/GenBank/DDBJ databases">
        <title>Genome assembly for a Yunnan-Guizhou Plateau 3E fish, Anabarilius grahami (Regan), and its evolutionary and genetic applications.</title>
        <authorList>
            <person name="Jiang W."/>
        </authorList>
    </citation>
    <scope>NUCLEOTIDE SEQUENCE [LARGE SCALE GENOMIC DNA]</scope>
    <source>
        <strain evidence="1">AG-KIZ</strain>
        <tissue evidence="1">Muscle</tissue>
    </source>
</reference>
<sequence length="79" mass="9210">MPLGCFYKGTDIFSDLQYPDMYNYLINFPFSYSGDSLKDYKNLEWYKWTQSNFVMNIQLCSLPAKTCFVVIGSISQLCC</sequence>
<dbReference type="OrthoDB" id="6155932at2759"/>
<evidence type="ECO:0000313" key="2">
    <source>
        <dbReference type="Proteomes" id="UP000281406"/>
    </source>
</evidence>
<protein>
    <submittedName>
        <fullName evidence="1">Uncharacterized protein</fullName>
    </submittedName>
</protein>
<dbReference type="AlphaFoldDB" id="A0A3N0XE86"/>
<gene>
    <name evidence="1" type="ORF">DPX16_20202</name>
</gene>
<name>A0A3N0XE86_ANAGA</name>
<dbReference type="Proteomes" id="UP000281406">
    <property type="component" value="Unassembled WGS sequence"/>
</dbReference>
<proteinExistence type="predicted"/>
<accession>A0A3N0XE86</accession>
<evidence type="ECO:0000313" key="1">
    <source>
        <dbReference type="EMBL" id="ROI15664.1"/>
    </source>
</evidence>
<comment type="caution">
    <text evidence="1">The sequence shown here is derived from an EMBL/GenBank/DDBJ whole genome shotgun (WGS) entry which is preliminary data.</text>
</comment>
<keyword evidence="2" id="KW-1185">Reference proteome</keyword>